<dbReference type="AlphaFoldDB" id="X0SWM6"/>
<comment type="caution">
    <text evidence="6">The sequence shown here is derived from an EMBL/GenBank/DDBJ whole genome shotgun (WGS) entry which is preliminary data.</text>
</comment>
<keyword evidence="2" id="KW-0441">Lipid A biosynthesis</keyword>
<reference evidence="6" key="1">
    <citation type="journal article" date="2014" name="Front. Microbiol.">
        <title>High frequency of phylogenetically diverse reductive dehalogenase-homologous genes in deep subseafloor sedimentary metagenomes.</title>
        <authorList>
            <person name="Kawai M."/>
            <person name="Futagami T."/>
            <person name="Toyoda A."/>
            <person name="Takaki Y."/>
            <person name="Nishi S."/>
            <person name="Hori S."/>
            <person name="Arai W."/>
            <person name="Tsubouchi T."/>
            <person name="Morono Y."/>
            <person name="Uchiyama I."/>
            <person name="Ito T."/>
            <person name="Fujiyama A."/>
            <person name="Inagaki F."/>
            <person name="Takami H."/>
        </authorList>
    </citation>
    <scope>NUCLEOTIDE SEQUENCE</scope>
    <source>
        <strain evidence="6">Expedition CK06-06</strain>
    </source>
</reference>
<dbReference type="InterPro" id="IPR001451">
    <property type="entry name" value="Hexapep"/>
</dbReference>
<evidence type="ECO:0000256" key="4">
    <source>
        <dbReference type="ARBA" id="ARBA00023098"/>
    </source>
</evidence>
<evidence type="ECO:0000256" key="2">
    <source>
        <dbReference type="ARBA" id="ARBA00022556"/>
    </source>
</evidence>
<sequence>MKLHEIARIVHGTIYGQKIFVIDKILPPDDAGKHDLTFLFDPSIKTRAGAIISDKKIKKKNGIIVTNPKEAMYVLLKTLSKTSKKRDISSLSLIESNVALPRSCIIEPFAVIKKGANIGSRTCIGAHCFIDEGVIIGENCEIHPNTTIYKNTEIGNYVVIHANTVVGKQGFGYIKKKRYERLKHIGGVSVQDFVEIGSNVTID</sequence>
<evidence type="ECO:0000256" key="1">
    <source>
        <dbReference type="ARBA" id="ARBA00022516"/>
    </source>
</evidence>
<keyword evidence="4" id="KW-0443">Lipid metabolism</keyword>
<proteinExistence type="predicted"/>
<name>X0SWM6_9ZZZZ</name>
<evidence type="ECO:0000256" key="5">
    <source>
        <dbReference type="ARBA" id="ARBA00023315"/>
    </source>
</evidence>
<dbReference type="GO" id="GO:0016410">
    <property type="term" value="F:N-acyltransferase activity"/>
    <property type="evidence" value="ECO:0007669"/>
    <property type="project" value="InterPro"/>
</dbReference>
<accession>X0SWM6</accession>
<dbReference type="GO" id="GO:0016020">
    <property type="term" value="C:membrane"/>
    <property type="evidence" value="ECO:0007669"/>
    <property type="project" value="GOC"/>
</dbReference>
<feature type="non-terminal residue" evidence="6">
    <location>
        <position position="203"/>
    </location>
</feature>
<dbReference type="Gene3D" id="3.40.1390.10">
    <property type="entry name" value="MurE/MurF, N-terminal domain"/>
    <property type="match status" value="1"/>
</dbReference>
<keyword evidence="3" id="KW-0808">Transferase</keyword>
<dbReference type="Gene3D" id="2.160.10.10">
    <property type="entry name" value="Hexapeptide repeat proteins"/>
    <property type="match status" value="1"/>
</dbReference>
<dbReference type="InterPro" id="IPR007691">
    <property type="entry name" value="LpxD"/>
</dbReference>
<gene>
    <name evidence="6" type="ORF">S01H1_08944</name>
</gene>
<dbReference type="GO" id="GO:0009245">
    <property type="term" value="P:lipid A biosynthetic process"/>
    <property type="evidence" value="ECO:0007669"/>
    <property type="project" value="UniProtKB-KW"/>
</dbReference>
<protein>
    <recommendedName>
        <fullName evidence="7">UDP-3-O-[3-hydroxymyristoyl] glucosamine N-acyltransferase non-repeat region domain-containing protein</fullName>
    </recommendedName>
</protein>
<dbReference type="InterPro" id="IPR011004">
    <property type="entry name" value="Trimer_LpxA-like_sf"/>
</dbReference>
<keyword evidence="5" id="KW-0012">Acyltransferase</keyword>
<dbReference type="Pfam" id="PF00132">
    <property type="entry name" value="Hexapep"/>
    <property type="match status" value="1"/>
</dbReference>
<keyword evidence="1" id="KW-0444">Lipid biosynthesis</keyword>
<organism evidence="6">
    <name type="scientific">marine sediment metagenome</name>
    <dbReference type="NCBI Taxonomy" id="412755"/>
    <lineage>
        <taxon>unclassified sequences</taxon>
        <taxon>metagenomes</taxon>
        <taxon>ecological metagenomes</taxon>
    </lineage>
</organism>
<evidence type="ECO:0008006" key="7">
    <source>
        <dbReference type="Google" id="ProtNLM"/>
    </source>
</evidence>
<dbReference type="PANTHER" id="PTHR43378">
    <property type="entry name" value="UDP-3-O-ACYLGLUCOSAMINE N-ACYLTRANSFERASE"/>
    <property type="match status" value="1"/>
</dbReference>
<dbReference type="EMBL" id="BARS01004574">
    <property type="protein sequence ID" value="GAF80327.1"/>
    <property type="molecule type" value="Genomic_DNA"/>
</dbReference>
<dbReference type="PANTHER" id="PTHR43378:SF2">
    <property type="entry name" value="UDP-3-O-ACYLGLUCOSAMINE N-ACYLTRANSFERASE 1, MITOCHONDRIAL-RELATED"/>
    <property type="match status" value="1"/>
</dbReference>
<evidence type="ECO:0000313" key="6">
    <source>
        <dbReference type="EMBL" id="GAF80327.1"/>
    </source>
</evidence>
<evidence type="ECO:0000256" key="3">
    <source>
        <dbReference type="ARBA" id="ARBA00022679"/>
    </source>
</evidence>
<dbReference type="SUPFAM" id="SSF51161">
    <property type="entry name" value="Trimeric LpxA-like enzymes"/>
    <property type="match status" value="1"/>
</dbReference>